<evidence type="ECO:0000313" key="2">
    <source>
        <dbReference type="EMBL" id="RAL22344.1"/>
    </source>
</evidence>
<comment type="caution">
    <text evidence="2">The sequence shown here is derived from an EMBL/GenBank/DDBJ whole genome shotgun (WGS) entry which is preliminary data.</text>
</comment>
<dbReference type="OrthoDB" id="5522667at2"/>
<keyword evidence="3" id="KW-1185">Reference proteome</keyword>
<dbReference type="AlphaFoldDB" id="A0A328C7F0"/>
<gene>
    <name evidence="2" type="ORF">DL240_10875</name>
</gene>
<dbReference type="Pfam" id="PF04885">
    <property type="entry name" value="Stig1"/>
    <property type="match status" value="1"/>
</dbReference>
<organism evidence="2 3">
    <name type="scientific">Lujinxingia litoralis</name>
    <dbReference type="NCBI Taxonomy" id="2211119"/>
    <lineage>
        <taxon>Bacteria</taxon>
        <taxon>Deltaproteobacteria</taxon>
        <taxon>Bradymonadales</taxon>
        <taxon>Lujinxingiaceae</taxon>
        <taxon>Lujinxingia</taxon>
    </lineage>
</organism>
<dbReference type="RefSeq" id="WP_111729915.1">
    <property type="nucleotide sequence ID" value="NZ_QHKO01000004.1"/>
</dbReference>
<dbReference type="InterPro" id="IPR006969">
    <property type="entry name" value="Stig-like"/>
</dbReference>
<protein>
    <submittedName>
        <fullName evidence="2">Uncharacterized protein</fullName>
    </submittedName>
</protein>
<dbReference type="PROSITE" id="PS51257">
    <property type="entry name" value="PROKAR_LIPOPROTEIN"/>
    <property type="match status" value="1"/>
</dbReference>
<name>A0A328C7F0_9DELT</name>
<sequence length="99" mass="10556">MMKVWMGIGVLIAAVVVGCAPVPVYEIPPDPGVSPADQEVEAQSLEVEARRRRCKSGEQECSGRCVDVRSDAFHCGGCGQVCGPRGFCSDGVCQHFVED</sequence>
<reference evidence="2 3" key="1">
    <citation type="submission" date="2018-05" db="EMBL/GenBank/DDBJ databases">
        <title>Lujinxingia marina gen. nov. sp. nov., a new facultative anaerobic member of the class Deltaproteobacteria, and proposal of Lujinxingaceae fam. nov.</title>
        <authorList>
            <person name="Li C.-M."/>
        </authorList>
    </citation>
    <scope>NUCLEOTIDE SEQUENCE [LARGE SCALE GENOMIC DNA]</scope>
    <source>
        <strain evidence="2 3">B210</strain>
    </source>
</reference>
<evidence type="ECO:0000313" key="3">
    <source>
        <dbReference type="Proteomes" id="UP000249169"/>
    </source>
</evidence>
<accession>A0A328C7F0</accession>
<dbReference type="EMBL" id="QHKO01000004">
    <property type="protein sequence ID" value="RAL22344.1"/>
    <property type="molecule type" value="Genomic_DNA"/>
</dbReference>
<keyword evidence="1" id="KW-0732">Signal</keyword>
<proteinExistence type="predicted"/>
<evidence type="ECO:0000256" key="1">
    <source>
        <dbReference type="ARBA" id="ARBA00022729"/>
    </source>
</evidence>
<dbReference type="Proteomes" id="UP000249169">
    <property type="component" value="Unassembled WGS sequence"/>
</dbReference>